<gene>
    <name evidence="1" type="ORF">CLUMA_CG006156</name>
</gene>
<dbReference type="AlphaFoldDB" id="A0A1J1HZ42"/>
<reference evidence="1 2" key="1">
    <citation type="submission" date="2015-04" db="EMBL/GenBank/DDBJ databases">
        <authorList>
            <person name="Syromyatnikov M.Y."/>
            <person name="Popov V.N."/>
        </authorList>
    </citation>
    <scope>NUCLEOTIDE SEQUENCE [LARGE SCALE GENOMIC DNA]</scope>
</reference>
<name>A0A1J1HZ42_9DIPT</name>
<dbReference type="Proteomes" id="UP000183832">
    <property type="component" value="Unassembled WGS sequence"/>
</dbReference>
<dbReference type="EMBL" id="CVRI01000032">
    <property type="protein sequence ID" value="CRK92596.1"/>
    <property type="molecule type" value="Genomic_DNA"/>
</dbReference>
<keyword evidence="2" id="KW-1185">Reference proteome</keyword>
<organism evidence="1 2">
    <name type="scientific">Clunio marinus</name>
    <dbReference type="NCBI Taxonomy" id="568069"/>
    <lineage>
        <taxon>Eukaryota</taxon>
        <taxon>Metazoa</taxon>
        <taxon>Ecdysozoa</taxon>
        <taxon>Arthropoda</taxon>
        <taxon>Hexapoda</taxon>
        <taxon>Insecta</taxon>
        <taxon>Pterygota</taxon>
        <taxon>Neoptera</taxon>
        <taxon>Endopterygota</taxon>
        <taxon>Diptera</taxon>
        <taxon>Nematocera</taxon>
        <taxon>Chironomoidea</taxon>
        <taxon>Chironomidae</taxon>
        <taxon>Clunio</taxon>
    </lineage>
</organism>
<sequence>MTKLSILSDFEMFCLSISDTSRHLVEEDNDLKCGNKILETSCGLVNIVRDYCFTLFRKSYTNVSESCCRNSYIYYLHEYYSHVTSNLQNKFYILEHETRGKVIKAKTH</sequence>
<evidence type="ECO:0000313" key="2">
    <source>
        <dbReference type="Proteomes" id="UP000183832"/>
    </source>
</evidence>
<evidence type="ECO:0000313" key="1">
    <source>
        <dbReference type="EMBL" id="CRK92596.1"/>
    </source>
</evidence>
<protein>
    <submittedName>
        <fullName evidence="1">CLUMA_CG006156, isoform A</fullName>
    </submittedName>
</protein>
<proteinExistence type="predicted"/>
<accession>A0A1J1HZ42</accession>